<feature type="region of interest" description="Disordered" evidence="1">
    <location>
        <begin position="19"/>
        <end position="72"/>
    </location>
</feature>
<feature type="compositionally biased region" description="Low complexity" evidence="1">
    <location>
        <begin position="201"/>
        <end position="216"/>
    </location>
</feature>
<name>A0A8J8B8T2_9RHOB</name>
<feature type="compositionally biased region" description="Basic and acidic residues" evidence="1">
    <location>
        <begin position="133"/>
        <end position="162"/>
    </location>
</feature>
<protein>
    <recommendedName>
        <fullName evidence="4">DUF2497 domain-containing protein</fullName>
    </recommendedName>
</protein>
<feature type="region of interest" description="Disordered" evidence="1">
    <location>
        <begin position="101"/>
        <end position="282"/>
    </location>
</feature>
<evidence type="ECO:0008006" key="4">
    <source>
        <dbReference type="Google" id="ProtNLM"/>
    </source>
</evidence>
<feature type="compositionally biased region" description="Basic and acidic residues" evidence="1">
    <location>
        <begin position="191"/>
        <end position="200"/>
    </location>
</feature>
<reference evidence="2" key="1">
    <citation type="submission" date="2021-04" db="EMBL/GenBank/DDBJ databases">
        <authorList>
            <person name="Yoon J."/>
        </authorList>
    </citation>
    <scope>NUCLEOTIDE SEQUENCE</scope>
    <source>
        <strain evidence="2">KMU-90</strain>
    </source>
</reference>
<evidence type="ECO:0000256" key="1">
    <source>
        <dbReference type="SAM" id="MobiDB-lite"/>
    </source>
</evidence>
<feature type="compositionally biased region" description="Basic and acidic residues" evidence="1">
    <location>
        <begin position="46"/>
        <end position="58"/>
    </location>
</feature>
<dbReference type="Proteomes" id="UP000681356">
    <property type="component" value="Unassembled WGS sequence"/>
</dbReference>
<accession>A0A8J8B8T2</accession>
<feature type="compositionally biased region" description="Low complexity" evidence="1">
    <location>
        <begin position="59"/>
        <end position="68"/>
    </location>
</feature>
<evidence type="ECO:0000313" key="2">
    <source>
        <dbReference type="EMBL" id="MBS0125104.1"/>
    </source>
</evidence>
<gene>
    <name evidence="2" type="ORF">KB874_13505</name>
</gene>
<proteinExistence type="predicted"/>
<keyword evidence="3" id="KW-1185">Reference proteome</keyword>
<evidence type="ECO:0000313" key="3">
    <source>
        <dbReference type="Proteomes" id="UP000681356"/>
    </source>
</evidence>
<dbReference type="AlphaFoldDB" id="A0A8J8B8T2"/>
<sequence length="346" mass="37939">MTYSDIEDVLSSIRRLVSEDSRPKSGKPAQTEKLVLTPALRIGNGSRDRKDAEPEATDKTSASADDAANVGSRDATQILVGEAHRLLAEHVDDLCDTLVFSKREGPQQAESKPLKEDVRHREFDPSEEDDTDSAERNGEDTLERKIAALERLVSETDDRAEWDAEPEPANRRALFQHSPPPALAWQTATSRTEHAEKSDKAAVAARPPGDGGARPPSIAREVTEDKGQAHLGGPESPQPVVATEKRDTMDTGPATAPEQRATPTSRRDDAATTIAPPAHDRKKDDSAIDLLAEDGLLSIDEEALREMVADIVRQELQGALGERITRNVRKLVRREIHRVLVSKDFD</sequence>
<dbReference type="RefSeq" id="WP_212537337.1">
    <property type="nucleotide sequence ID" value="NZ_JAGTUU010000005.1"/>
</dbReference>
<feature type="compositionally biased region" description="Basic and acidic residues" evidence="1">
    <location>
        <begin position="112"/>
        <end position="124"/>
    </location>
</feature>
<organism evidence="2 3">
    <name type="scientific">Thetidibacter halocola</name>
    <dbReference type="NCBI Taxonomy" id="2827239"/>
    <lineage>
        <taxon>Bacteria</taxon>
        <taxon>Pseudomonadati</taxon>
        <taxon>Pseudomonadota</taxon>
        <taxon>Alphaproteobacteria</taxon>
        <taxon>Rhodobacterales</taxon>
        <taxon>Roseobacteraceae</taxon>
        <taxon>Thetidibacter</taxon>
    </lineage>
</organism>
<comment type="caution">
    <text evidence="2">The sequence shown here is derived from an EMBL/GenBank/DDBJ whole genome shotgun (WGS) entry which is preliminary data.</text>
</comment>
<dbReference type="EMBL" id="JAGTUU010000005">
    <property type="protein sequence ID" value="MBS0125104.1"/>
    <property type="molecule type" value="Genomic_DNA"/>
</dbReference>